<organism evidence="5 6">
    <name type="scientific">Nyssa sinensis</name>
    <dbReference type="NCBI Taxonomy" id="561372"/>
    <lineage>
        <taxon>Eukaryota</taxon>
        <taxon>Viridiplantae</taxon>
        <taxon>Streptophyta</taxon>
        <taxon>Embryophyta</taxon>
        <taxon>Tracheophyta</taxon>
        <taxon>Spermatophyta</taxon>
        <taxon>Magnoliopsida</taxon>
        <taxon>eudicotyledons</taxon>
        <taxon>Gunneridae</taxon>
        <taxon>Pentapetalae</taxon>
        <taxon>asterids</taxon>
        <taxon>Cornales</taxon>
        <taxon>Nyssaceae</taxon>
        <taxon>Nyssa</taxon>
    </lineage>
</organism>
<dbReference type="InterPro" id="IPR018247">
    <property type="entry name" value="EF_Hand_1_Ca_BS"/>
</dbReference>
<dbReference type="InterPro" id="IPR000261">
    <property type="entry name" value="EH_dom"/>
</dbReference>
<feature type="domain" description="EF-hand" evidence="4">
    <location>
        <begin position="8"/>
        <end position="43"/>
    </location>
</feature>
<dbReference type="PROSITE" id="PS50031">
    <property type="entry name" value="EH"/>
    <property type="match status" value="1"/>
</dbReference>
<dbReference type="CDD" id="cd00052">
    <property type="entry name" value="EH"/>
    <property type="match status" value="1"/>
</dbReference>
<evidence type="ECO:0000313" key="5">
    <source>
        <dbReference type="EMBL" id="KAA8547599.1"/>
    </source>
</evidence>
<name>A0A5J5BXH3_9ASTE</name>
<dbReference type="SUPFAM" id="SSF47473">
    <property type="entry name" value="EF-hand"/>
    <property type="match status" value="1"/>
</dbReference>
<protein>
    <recommendedName>
        <fullName evidence="7">EF-hand domain-containing protein</fullName>
    </recommendedName>
</protein>
<feature type="domain" description="EF-hand" evidence="4">
    <location>
        <begin position="44"/>
        <end position="77"/>
    </location>
</feature>
<gene>
    <name evidence="5" type="ORF">F0562_004028</name>
</gene>
<dbReference type="SMART" id="SM00054">
    <property type="entry name" value="EFh"/>
    <property type="match status" value="2"/>
</dbReference>
<dbReference type="InterPro" id="IPR011992">
    <property type="entry name" value="EF-hand-dom_pair"/>
</dbReference>
<evidence type="ECO:0000256" key="1">
    <source>
        <dbReference type="ARBA" id="ARBA00022837"/>
    </source>
</evidence>
<evidence type="ECO:0000313" key="6">
    <source>
        <dbReference type="Proteomes" id="UP000325577"/>
    </source>
</evidence>
<proteinExistence type="predicted"/>
<dbReference type="EMBL" id="CM018032">
    <property type="protein sequence ID" value="KAA8547599.1"/>
    <property type="molecule type" value="Genomic_DNA"/>
</dbReference>
<dbReference type="Proteomes" id="UP000325577">
    <property type="component" value="Linkage Group LG1"/>
</dbReference>
<reference evidence="5 6" key="1">
    <citation type="submission" date="2019-09" db="EMBL/GenBank/DDBJ databases">
        <title>A chromosome-level genome assembly of the Chinese tupelo Nyssa sinensis.</title>
        <authorList>
            <person name="Yang X."/>
            <person name="Kang M."/>
            <person name="Yang Y."/>
            <person name="Xiong H."/>
            <person name="Wang M."/>
            <person name="Zhang Z."/>
            <person name="Wang Z."/>
            <person name="Wu H."/>
            <person name="Ma T."/>
            <person name="Liu J."/>
            <person name="Xi Z."/>
        </authorList>
    </citation>
    <scope>NUCLEOTIDE SEQUENCE [LARGE SCALE GENOMIC DNA]</scope>
    <source>
        <strain evidence="5">J267</strain>
        <tissue evidence="5">Leaf</tissue>
    </source>
</reference>
<evidence type="ECO:0000259" key="4">
    <source>
        <dbReference type="PROSITE" id="PS50222"/>
    </source>
</evidence>
<keyword evidence="1" id="KW-0106">Calcium</keyword>
<dbReference type="Pfam" id="PF12763">
    <property type="entry name" value="EH"/>
    <property type="match status" value="1"/>
</dbReference>
<dbReference type="GO" id="GO:0016197">
    <property type="term" value="P:endosomal transport"/>
    <property type="evidence" value="ECO:0007669"/>
    <property type="project" value="TreeGrafter"/>
</dbReference>
<dbReference type="GO" id="GO:0005509">
    <property type="term" value="F:calcium ion binding"/>
    <property type="evidence" value="ECO:0007669"/>
    <property type="project" value="InterPro"/>
</dbReference>
<feature type="region of interest" description="Disordered" evidence="2">
    <location>
        <begin position="244"/>
        <end position="275"/>
    </location>
</feature>
<evidence type="ECO:0008006" key="7">
    <source>
        <dbReference type="Google" id="ProtNLM"/>
    </source>
</evidence>
<dbReference type="GO" id="GO:0006897">
    <property type="term" value="P:endocytosis"/>
    <property type="evidence" value="ECO:0007669"/>
    <property type="project" value="TreeGrafter"/>
</dbReference>
<evidence type="ECO:0000259" key="3">
    <source>
        <dbReference type="PROSITE" id="PS50031"/>
    </source>
</evidence>
<dbReference type="PROSITE" id="PS50222">
    <property type="entry name" value="EF_HAND_2"/>
    <property type="match status" value="2"/>
</dbReference>
<dbReference type="AlphaFoldDB" id="A0A5J5BXH3"/>
<dbReference type="PANTHER" id="PTHR11216">
    <property type="entry name" value="EH DOMAIN"/>
    <property type="match status" value="1"/>
</dbReference>
<dbReference type="SMART" id="SM00027">
    <property type="entry name" value="EH"/>
    <property type="match status" value="1"/>
</dbReference>
<dbReference type="InterPro" id="IPR002048">
    <property type="entry name" value="EF_hand_dom"/>
</dbReference>
<dbReference type="PROSITE" id="PS00018">
    <property type="entry name" value="EF_HAND_1"/>
    <property type="match status" value="1"/>
</dbReference>
<evidence type="ECO:0000256" key="2">
    <source>
        <dbReference type="SAM" id="MobiDB-lite"/>
    </source>
</evidence>
<dbReference type="Gene3D" id="1.10.238.10">
    <property type="entry name" value="EF-hand"/>
    <property type="match status" value="1"/>
</dbReference>
<feature type="domain" description="EH" evidence="3">
    <location>
        <begin position="9"/>
        <end position="99"/>
    </location>
</feature>
<sequence length="291" mass="30518">MAGQNQTQNMDLFDAYFRRADLDQDGRITGSEAVAFFQGFNLPKQVLAQIWMHADQNRTGVLGRAEFYNALKLATVAQSKRELTPDIVKAALYGPASAKIPAPQINLAGLPTQSNSTVATPVPQVSGAAPTASQHIGIRGPQVPVNASMDQQVFPSQHSQFMRPPRPMPPGSAFRPQQIVASQGMPGGVTMAASRPPSSAVSTDWLGGRTGGTPAVVTSQLPNRGNTIFTTPDGFGLAAPVLTPSAQPRPQTTTGLMQSAAPKPHDPTFPSNQVGTKDSKALVVAGNGICS</sequence>
<dbReference type="OrthoDB" id="1716136at2759"/>
<feature type="compositionally biased region" description="Polar residues" evidence="2">
    <location>
        <begin position="244"/>
        <end position="257"/>
    </location>
</feature>
<accession>A0A5J5BXH3</accession>
<dbReference type="GO" id="GO:0005886">
    <property type="term" value="C:plasma membrane"/>
    <property type="evidence" value="ECO:0007669"/>
    <property type="project" value="TreeGrafter"/>
</dbReference>
<dbReference type="GO" id="GO:0005737">
    <property type="term" value="C:cytoplasm"/>
    <property type="evidence" value="ECO:0007669"/>
    <property type="project" value="TreeGrafter"/>
</dbReference>
<keyword evidence="6" id="KW-1185">Reference proteome</keyword>
<dbReference type="PANTHER" id="PTHR11216:SF161">
    <property type="entry name" value="CALCIUM-BINDING EF HAND FAMILY PROTEIN"/>
    <property type="match status" value="1"/>
</dbReference>